<proteinExistence type="predicted"/>
<accession>A0A068S1U4</accession>
<evidence type="ECO:0000256" key="1">
    <source>
        <dbReference type="SAM" id="MobiDB-lite"/>
    </source>
</evidence>
<keyword evidence="3" id="KW-1185">Reference proteome</keyword>
<evidence type="ECO:0000313" key="3">
    <source>
        <dbReference type="Proteomes" id="UP000027586"/>
    </source>
</evidence>
<dbReference type="Proteomes" id="UP000027586">
    <property type="component" value="Unassembled WGS sequence"/>
</dbReference>
<protein>
    <submittedName>
        <fullName evidence="2">Uncharacterized protein</fullName>
    </submittedName>
</protein>
<dbReference type="AlphaFoldDB" id="A0A068S1U4"/>
<sequence length="129" mass="14574">MARFLPPQPQPTESSSSTQPEPLIQQPPATAPAHDPILHISYTLTRHTVQTMTSILQDAERFAALLRTKTFATANGSREFAAINQPSSWFIGRLKAYRMYSCLPNDTGHCLDVVRVVHRYVVFQFFLVE</sequence>
<feature type="region of interest" description="Disordered" evidence="1">
    <location>
        <begin position="1"/>
        <end position="34"/>
    </location>
</feature>
<evidence type="ECO:0000313" key="2">
    <source>
        <dbReference type="EMBL" id="CDH55201.1"/>
    </source>
</evidence>
<organism evidence="2 3">
    <name type="scientific">Lichtheimia corymbifera JMRC:FSU:9682</name>
    <dbReference type="NCBI Taxonomy" id="1263082"/>
    <lineage>
        <taxon>Eukaryota</taxon>
        <taxon>Fungi</taxon>
        <taxon>Fungi incertae sedis</taxon>
        <taxon>Mucoromycota</taxon>
        <taxon>Mucoromycotina</taxon>
        <taxon>Mucoromycetes</taxon>
        <taxon>Mucorales</taxon>
        <taxon>Lichtheimiaceae</taxon>
        <taxon>Lichtheimia</taxon>
    </lineage>
</organism>
<reference evidence="2" key="1">
    <citation type="submission" date="2013-08" db="EMBL/GenBank/DDBJ databases">
        <title>Gene expansion shapes genome architecture in the human pathogen Lichtheimia corymbifera: an evolutionary genomics analysis in the ancient terrestrial Mucorales (Mucoromycotina).</title>
        <authorList>
            <person name="Schwartze V.U."/>
            <person name="Winter S."/>
            <person name="Shelest E."/>
            <person name="Marcet-Houben M."/>
            <person name="Horn F."/>
            <person name="Wehner S."/>
            <person name="Hoffmann K."/>
            <person name="Riege K."/>
            <person name="Sammeth M."/>
            <person name="Nowrousian M."/>
            <person name="Valiante V."/>
            <person name="Linde J."/>
            <person name="Jacobsen I.D."/>
            <person name="Marz M."/>
            <person name="Brakhage A.A."/>
            <person name="Gabaldon T."/>
            <person name="Bocker S."/>
            <person name="Voigt K."/>
        </authorList>
    </citation>
    <scope>NUCLEOTIDE SEQUENCE [LARGE SCALE GENOMIC DNA]</scope>
    <source>
        <strain evidence="2">FSU 9682</strain>
    </source>
</reference>
<dbReference type="VEuPathDB" id="FungiDB:LCOR_06367.1"/>
<feature type="compositionally biased region" description="Low complexity" evidence="1">
    <location>
        <begin position="11"/>
        <end position="22"/>
    </location>
</feature>
<feature type="compositionally biased region" description="Pro residues" evidence="1">
    <location>
        <begin position="1"/>
        <end position="10"/>
    </location>
</feature>
<gene>
    <name evidence="2" type="ORF">LCOR_06367.1</name>
</gene>
<dbReference type="EMBL" id="CBTN010000028">
    <property type="protein sequence ID" value="CDH55201.1"/>
    <property type="molecule type" value="Genomic_DNA"/>
</dbReference>
<comment type="caution">
    <text evidence="2">The sequence shown here is derived from an EMBL/GenBank/DDBJ whole genome shotgun (WGS) entry which is preliminary data.</text>
</comment>
<name>A0A068S1U4_9FUNG</name>